<dbReference type="AlphaFoldDB" id="A0A5C6C397"/>
<gene>
    <name evidence="1" type="ORF">Pla52o_53350</name>
</gene>
<dbReference type="Proteomes" id="UP000316304">
    <property type="component" value="Unassembled WGS sequence"/>
</dbReference>
<comment type="caution">
    <text evidence="1">The sequence shown here is derived from an EMBL/GenBank/DDBJ whole genome shotgun (WGS) entry which is preliminary data.</text>
</comment>
<proteinExistence type="predicted"/>
<keyword evidence="2" id="KW-1185">Reference proteome</keyword>
<evidence type="ECO:0000313" key="1">
    <source>
        <dbReference type="EMBL" id="TWU17329.1"/>
    </source>
</evidence>
<evidence type="ECO:0000313" key="2">
    <source>
        <dbReference type="Proteomes" id="UP000316304"/>
    </source>
</evidence>
<name>A0A5C6C397_9BACT</name>
<accession>A0A5C6C397</accession>
<dbReference type="EMBL" id="SJPT01000013">
    <property type="protein sequence ID" value="TWU17329.1"/>
    <property type="molecule type" value="Genomic_DNA"/>
</dbReference>
<protein>
    <submittedName>
        <fullName evidence="1">Uncharacterized protein</fullName>
    </submittedName>
</protein>
<organism evidence="1 2">
    <name type="scientific">Novipirellula galeiformis</name>
    <dbReference type="NCBI Taxonomy" id="2528004"/>
    <lineage>
        <taxon>Bacteria</taxon>
        <taxon>Pseudomonadati</taxon>
        <taxon>Planctomycetota</taxon>
        <taxon>Planctomycetia</taxon>
        <taxon>Pirellulales</taxon>
        <taxon>Pirellulaceae</taxon>
        <taxon>Novipirellula</taxon>
    </lineage>
</organism>
<sequence length="137" mass="15136">MSLSVIHDTAQPGHRNNHARWGIIWRLRWALATGLGSVFCLPGGSHWTEGQGHRDRMDFSATEDTGSPDGLMFEAAISYWKSAVSACTSEHRVIAKEVEGEFCLLYRAGDVSLGNNLAAEHRELMNAIREPIRSASQ</sequence>
<reference evidence="1 2" key="1">
    <citation type="submission" date="2019-02" db="EMBL/GenBank/DDBJ databases">
        <title>Deep-cultivation of Planctomycetes and their phenomic and genomic characterization uncovers novel biology.</title>
        <authorList>
            <person name="Wiegand S."/>
            <person name="Jogler M."/>
            <person name="Boedeker C."/>
            <person name="Pinto D."/>
            <person name="Vollmers J."/>
            <person name="Rivas-Marin E."/>
            <person name="Kohn T."/>
            <person name="Peeters S.H."/>
            <person name="Heuer A."/>
            <person name="Rast P."/>
            <person name="Oberbeckmann S."/>
            <person name="Bunk B."/>
            <person name="Jeske O."/>
            <person name="Meyerdierks A."/>
            <person name="Storesund J.E."/>
            <person name="Kallscheuer N."/>
            <person name="Luecker S."/>
            <person name="Lage O.M."/>
            <person name="Pohl T."/>
            <person name="Merkel B.J."/>
            <person name="Hornburger P."/>
            <person name="Mueller R.-W."/>
            <person name="Bruemmer F."/>
            <person name="Labrenz M."/>
            <person name="Spormann A.M."/>
            <person name="Op Den Camp H."/>
            <person name="Overmann J."/>
            <person name="Amann R."/>
            <person name="Jetten M.S.M."/>
            <person name="Mascher T."/>
            <person name="Medema M.H."/>
            <person name="Devos D.P."/>
            <person name="Kaster A.-K."/>
            <person name="Ovreas L."/>
            <person name="Rohde M."/>
            <person name="Galperin M.Y."/>
            <person name="Jogler C."/>
        </authorList>
    </citation>
    <scope>NUCLEOTIDE SEQUENCE [LARGE SCALE GENOMIC DNA]</scope>
    <source>
        <strain evidence="1 2">Pla52o</strain>
    </source>
</reference>